<reference evidence="1" key="1">
    <citation type="journal article" date="2023" name="G3 (Bethesda)">
        <title>Whole genome assembly and annotation of the endangered Caribbean coral Acropora cervicornis.</title>
        <authorList>
            <person name="Selwyn J.D."/>
            <person name="Vollmer S.V."/>
        </authorList>
    </citation>
    <scope>NUCLEOTIDE SEQUENCE</scope>
    <source>
        <strain evidence="1">K2</strain>
    </source>
</reference>
<dbReference type="Proteomes" id="UP001249851">
    <property type="component" value="Unassembled WGS sequence"/>
</dbReference>
<evidence type="ECO:0000313" key="2">
    <source>
        <dbReference type="Proteomes" id="UP001249851"/>
    </source>
</evidence>
<dbReference type="AlphaFoldDB" id="A0AAD9Q707"/>
<gene>
    <name evidence="1" type="ORF">P5673_022156</name>
</gene>
<comment type="caution">
    <text evidence="1">The sequence shown here is derived from an EMBL/GenBank/DDBJ whole genome shotgun (WGS) entry which is preliminary data.</text>
</comment>
<proteinExistence type="predicted"/>
<evidence type="ECO:0000313" key="1">
    <source>
        <dbReference type="EMBL" id="KAK2555897.1"/>
    </source>
</evidence>
<accession>A0AAD9Q707</accession>
<dbReference type="EMBL" id="JARQWQ010000059">
    <property type="protein sequence ID" value="KAK2555897.1"/>
    <property type="molecule type" value="Genomic_DNA"/>
</dbReference>
<sequence>MIHVSLNKVLNLQPRRVALKKSLSMGAVIAILSKVVQRSPLRIACLYQLRRRLLEGIHEEMKLASVQGKRYLNILLGLVQQTCL</sequence>
<protein>
    <submittedName>
        <fullName evidence="1">Uncharacterized protein</fullName>
    </submittedName>
</protein>
<name>A0AAD9Q707_ACRCE</name>
<keyword evidence="2" id="KW-1185">Reference proteome</keyword>
<organism evidence="1 2">
    <name type="scientific">Acropora cervicornis</name>
    <name type="common">Staghorn coral</name>
    <dbReference type="NCBI Taxonomy" id="6130"/>
    <lineage>
        <taxon>Eukaryota</taxon>
        <taxon>Metazoa</taxon>
        <taxon>Cnidaria</taxon>
        <taxon>Anthozoa</taxon>
        <taxon>Hexacorallia</taxon>
        <taxon>Scleractinia</taxon>
        <taxon>Astrocoeniina</taxon>
        <taxon>Acroporidae</taxon>
        <taxon>Acropora</taxon>
    </lineage>
</organism>
<reference evidence="1" key="2">
    <citation type="journal article" date="2023" name="Science">
        <title>Genomic signatures of disease resistance in endangered staghorn corals.</title>
        <authorList>
            <person name="Vollmer S.V."/>
            <person name="Selwyn J.D."/>
            <person name="Despard B.A."/>
            <person name="Roesel C.L."/>
        </authorList>
    </citation>
    <scope>NUCLEOTIDE SEQUENCE</scope>
    <source>
        <strain evidence="1">K2</strain>
    </source>
</reference>